<dbReference type="PANTHER" id="PTHR35179">
    <property type="entry name" value="PROTEIN CBG02620"/>
    <property type="match status" value="1"/>
</dbReference>
<keyword evidence="2" id="KW-1133">Transmembrane helix</keyword>
<evidence type="ECO:0008006" key="5">
    <source>
        <dbReference type="Google" id="ProtNLM"/>
    </source>
</evidence>
<proteinExistence type="predicted"/>
<keyword evidence="2" id="KW-0472">Membrane</keyword>
<dbReference type="AlphaFoldDB" id="A0AAN6LWA8"/>
<feature type="transmembrane region" description="Helical" evidence="2">
    <location>
        <begin position="6"/>
        <end position="29"/>
    </location>
</feature>
<dbReference type="Proteomes" id="UP001280581">
    <property type="component" value="Unassembled WGS sequence"/>
</dbReference>
<accession>A0AAN6LWA8</accession>
<sequence length="359" mass="40593">MATKSDIQVAALAAGFTIGFGFLTVWEAMKQTSRNRNPLRSLYIFMVWGEIIANVILGVLAWLFLDGTIPAGVPTFFFILLCWVFEIQFLMQIIVNRISLIAENQKTVKKIKWGTMIIISCINICVFCVFIPAHLDPPASQLAVDINKYWDRASKILIMIVDASLNIYFIKTVRSRLLKRSGLHKYKPLAAFNEKMMAVSVCMDLLLIGLMWLPNQVVFIQFHPVVYIVKLNIEMSMASLVVRLAQGKSDVNFRDMYDPESDPRSMRLSNRDMPRSVPLSVASIRKADKEDELDDNSMDGMQGIHCRTDLAVTVENVEVKGLGDEHSSKGSDGTIRDIFGDEMPLNKEDYRIQETPNSN</sequence>
<evidence type="ECO:0000256" key="2">
    <source>
        <dbReference type="SAM" id="Phobius"/>
    </source>
</evidence>
<reference evidence="3 4" key="1">
    <citation type="submission" date="2021-02" db="EMBL/GenBank/DDBJ databases">
        <title>Genome assembly of Pseudopithomyces chartarum.</title>
        <authorList>
            <person name="Jauregui R."/>
            <person name="Singh J."/>
            <person name="Voisey C."/>
        </authorList>
    </citation>
    <scope>NUCLEOTIDE SEQUENCE [LARGE SCALE GENOMIC DNA]</scope>
    <source>
        <strain evidence="3 4">AGR01</strain>
    </source>
</reference>
<comment type="caution">
    <text evidence="3">The sequence shown here is derived from an EMBL/GenBank/DDBJ whole genome shotgun (WGS) entry which is preliminary data.</text>
</comment>
<feature type="transmembrane region" description="Helical" evidence="2">
    <location>
        <begin position="153"/>
        <end position="170"/>
    </location>
</feature>
<feature type="region of interest" description="Disordered" evidence="1">
    <location>
        <begin position="322"/>
        <end position="359"/>
    </location>
</feature>
<organism evidence="3 4">
    <name type="scientific">Pseudopithomyces chartarum</name>
    <dbReference type="NCBI Taxonomy" id="1892770"/>
    <lineage>
        <taxon>Eukaryota</taxon>
        <taxon>Fungi</taxon>
        <taxon>Dikarya</taxon>
        <taxon>Ascomycota</taxon>
        <taxon>Pezizomycotina</taxon>
        <taxon>Dothideomycetes</taxon>
        <taxon>Pleosporomycetidae</taxon>
        <taxon>Pleosporales</taxon>
        <taxon>Massarineae</taxon>
        <taxon>Didymosphaeriaceae</taxon>
        <taxon>Pseudopithomyces</taxon>
    </lineage>
</organism>
<dbReference type="EMBL" id="WVTA01000007">
    <property type="protein sequence ID" value="KAK3208637.1"/>
    <property type="molecule type" value="Genomic_DNA"/>
</dbReference>
<feature type="compositionally biased region" description="Basic and acidic residues" evidence="1">
    <location>
        <begin position="322"/>
        <end position="352"/>
    </location>
</feature>
<keyword evidence="4" id="KW-1185">Reference proteome</keyword>
<evidence type="ECO:0000313" key="4">
    <source>
        <dbReference type="Proteomes" id="UP001280581"/>
    </source>
</evidence>
<feature type="transmembrane region" description="Helical" evidence="2">
    <location>
        <begin position="111"/>
        <end position="133"/>
    </location>
</feature>
<feature type="transmembrane region" description="Helical" evidence="2">
    <location>
        <begin position="71"/>
        <end position="90"/>
    </location>
</feature>
<evidence type="ECO:0000256" key="1">
    <source>
        <dbReference type="SAM" id="MobiDB-lite"/>
    </source>
</evidence>
<protein>
    <recommendedName>
        <fullName evidence="5">Transmembrane protein</fullName>
    </recommendedName>
</protein>
<evidence type="ECO:0000313" key="3">
    <source>
        <dbReference type="EMBL" id="KAK3208637.1"/>
    </source>
</evidence>
<feature type="transmembrane region" description="Helical" evidence="2">
    <location>
        <begin position="41"/>
        <end position="65"/>
    </location>
</feature>
<keyword evidence="2" id="KW-0812">Transmembrane</keyword>
<gene>
    <name evidence="3" type="ORF">GRF29_77g1475359</name>
</gene>
<dbReference type="PANTHER" id="PTHR35179:SF1">
    <property type="entry name" value="INTEGRAL MEMBRANE PROTEIN"/>
    <property type="match status" value="1"/>
</dbReference>
<name>A0AAN6LWA8_9PLEO</name>